<comment type="caution">
    <text evidence="1">The sequence shown here is derived from an EMBL/GenBank/DDBJ whole genome shotgun (WGS) entry which is preliminary data.</text>
</comment>
<organism evidence="1 2">
    <name type="scientific">Elysia crispata</name>
    <name type="common">lettuce slug</name>
    <dbReference type="NCBI Taxonomy" id="231223"/>
    <lineage>
        <taxon>Eukaryota</taxon>
        <taxon>Metazoa</taxon>
        <taxon>Spiralia</taxon>
        <taxon>Lophotrochozoa</taxon>
        <taxon>Mollusca</taxon>
        <taxon>Gastropoda</taxon>
        <taxon>Heterobranchia</taxon>
        <taxon>Euthyneura</taxon>
        <taxon>Panpulmonata</taxon>
        <taxon>Sacoglossa</taxon>
        <taxon>Placobranchoidea</taxon>
        <taxon>Plakobranchidae</taxon>
        <taxon>Elysia</taxon>
    </lineage>
</organism>
<dbReference type="EMBL" id="JAWDGP010003486">
    <property type="protein sequence ID" value="KAK3773908.1"/>
    <property type="molecule type" value="Genomic_DNA"/>
</dbReference>
<evidence type="ECO:0000313" key="1">
    <source>
        <dbReference type="EMBL" id="KAK3773908.1"/>
    </source>
</evidence>
<gene>
    <name evidence="1" type="ORF">RRG08_036598</name>
</gene>
<accession>A0AAE1DLL1</accession>
<proteinExistence type="predicted"/>
<reference evidence="1" key="1">
    <citation type="journal article" date="2023" name="G3 (Bethesda)">
        <title>A reference genome for the long-term kleptoplast-retaining sea slug Elysia crispata morphotype clarki.</title>
        <authorList>
            <person name="Eastman K.E."/>
            <person name="Pendleton A.L."/>
            <person name="Shaikh M.A."/>
            <person name="Suttiyut T."/>
            <person name="Ogas R."/>
            <person name="Tomko P."/>
            <person name="Gavelis G."/>
            <person name="Widhalm J.R."/>
            <person name="Wisecaver J.H."/>
        </authorList>
    </citation>
    <scope>NUCLEOTIDE SEQUENCE</scope>
    <source>
        <strain evidence="1">ECLA1</strain>
    </source>
</reference>
<keyword evidence="2" id="KW-1185">Reference proteome</keyword>
<sequence length="110" mass="11531">MAKQMWRDAHACGAVCSAKVCCALRDDLLTVAARRNLYRAFSGNDTGKGTLEGKELVIPPAFHPQPAMTAAFSRPHRAGAGEAEQHGGLKCQSVAVPEPYGLAAGATQPV</sequence>
<name>A0AAE1DLL1_9GAST</name>
<evidence type="ECO:0000313" key="2">
    <source>
        <dbReference type="Proteomes" id="UP001283361"/>
    </source>
</evidence>
<dbReference type="AlphaFoldDB" id="A0AAE1DLL1"/>
<protein>
    <submittedName>
        <fullName evidence="1">Uncharacterized protein</fullName>
    </submittedName>
</protein>
<dbReference type="Proteomes" id="UP001283361">
    <property type="component" value="Unassembled WGS sequence"/>
</dbReference>